<evidence type="ECO:0000256" key="1">
    <source>
        <dbReference type="ARBA" id="ARBA00004496"/>
    </source>
</evidence>
<keyword evidence="4 10" id="KW-0963">Cytoplasm</keyword>
<dbReference type="Pfam" id="PF01025">
    <property type="entry name" value="GrpE"/>
    <property type="match status" value="1"/>
</dbReference>
<dbReference type="Gene3D" id="2.30.22.10">
    <property type="entry name" value="Head domain of nucleotide exchange factor GrpE"/>
    <property type="match status" value="1"/>
</dbReference>
<organism evidence="14 15">
    <name type="scientific">Oceanobacillus picturae</name>
    <dbReference type="NCBI Taxonomy" id="171693"/>
    <lineage>
        <taxon>Bacteria</taxon>
        <taxon>Bacillati</taxon>
        <taxon>Bacillota</taxon>
        <taxon>Bacilli</taxon>
        <taxon>Bacillales</taxon>
        <taxon>Bacillaceae</taxon>
        <taxon>Oceanobacillus</taxon>
    </lineage>
</organism>
<dbReference type="Gene3D" id="3.90.20.20">
    <property type="match status" value="1"/>
</dbReference>
<dbReference type="SUPFAM" id="SSF58014">
    <property type="entry name" value="Coiled-coil domain of nucleotide exchange factor GrpE"/>
    <property type="match status" value="1"/>
</dbReference>
<reference evidence="14" key="2">
    <citation type="submission" date="2014-03" db="EMBL/GenBank/DDBJ databases">
        <authorList>
            <person name="Urmite Genomes"/>
        </authorList>
    </citation>
    <scope>NUCLEOTIDE SEQUENCE</scope>
    <source>
        <strain evidence="14">S1</strain>
    </source>
</reference>
<dbReference type="Proteomes" id="UP000028863">
    <property type="component" value="Unassembled WGS sequence"/>
</dbReference>
<dbReference type="STRING" id="171693.BN988_00290"/>
<protein>
    <recommendedName>
        <fullName evidence="8 10">Protein GrpE</fullName>
    </recommendedName>
    <alternativeName>
        <fullName evidence="9 10">HSP-70 cofactor</fullName>
    </alternativeName>
</protein>
<keyword evidence="15" id="KW-1185">Reference proteome</keyword>
<dbReference type="PRINTS" id="PR00773">
    <property type="entry name" value="GRPEPROTEIN"/>
</dbReference>
<evidence type="ECO:0000256" key="11">
    <source>
        <dbReference type="RuleBase" id="RU000639"/>
    </source>
</evidence>
<dbReference type="PANTHER" id="PTHR21237">
    <property type="entry name" value="GRPE PROTEIN"/>
    <property type="match status" value="1"/>
</dbReference>
<dbReference type="EMBL" id="CCAX010000001">
    <property type="protein sequence ID" value="CDO01844.1"/>
    <property type="molecule type" value="Genomic_DNA"/>
</dbReference>
<comment type="subcellular location">
    <subcellularLocation>
        <location evidence="1 10">Cytoplasm</location>
    </subcellularLocation>
</comment>
<dbReference type="eggNOG" id="COG0576">
    <property type="taxonomic scope" value="Bacteria"/>
</dbReference>
<dbReference type="GO" id="GO:0051082">
    <property type="term" value="F:unfolded protein binding"/>
    <property type="evidence" value="ECO:0007669"/>
    <property type="project" value="TreeGrafter"/>
</dbReference>
<dbReference type="RefSeq" id="WP_036572497.1">
    <property type="nucleotide sequence ID" value="NZ_CABLBW010000001.1"/>
</dbReference>
<gene>
    <name evidence="10 14" type="primary">grpE</name>
    <name evidence="14" type="ORF">BN988_00290</name>
</gene>
<dbReference type="InterPro" id="IPR000740">
    <property type="entry name" value="GrpE"/>
</dbReference>
<evidence type="ECO:0000313" key="15">
    <source>
        <dbReference type="Proteomes" id="UP000028863"/>
    </source>
</evidence>
<evidence type="ECO:0000256" key="2">
    <source>
        <dbReference type="ARBA" id="ARBA00009054"/>
    </source>
</evidence>
<name>W9A7T2_9BACI</name>
<evidence type="ECO:0000256" key="9">
    <source>
        <dbReference type="ARBA" id="ARBA00076414"/>
    </source>
</evidence>
<dbReference type="HAMAP" id="MF_01151">
    <property type="entry name" value="GrpE"/>
    <property type="match status" value="1"/>
</dbReference>
<dbReference type="NCBIfam" id="NF010738">
    <property type="entry name" value="PRK14140.1"/>
    <property type="match status" value="1"/>
</dbReference>
<dbReference type="InterPro" id="IPR013805">
    <property type="entry name" value="GrpE_CC"/>
</dbReference>
<proteinExistence type="inferred from homology"/>
<dbReference type="PROSITE" id="PS01071">
    <property type="entry name" value="GRPE"/>
    <property type="match status" value="1"/>
</dbReference>
<dbReference type="FunFam" id="2.30.22.10:FF:000001">
    <property type="entry name" value="Protein GrpE"/>
    <property type="match status" value="1"/>
</dbReference>
<evidence type="ECO:0000256" key="10">
    <source>
        <dbReference type="HAMAP-Rule" id="MF_01151"/>
    </source>
</evidence>
<evidence type="ECO:0000256" key="3">
    <source>
        <dbReference type="ARBA" id="ARBA00011738"/>
    </source>
</evidence>
<accession>W9A7T2</accession>
<dbReference type="CDD" id="cd00446">
    <property type="entry name" value="GrpE"/>
    <property type="match status" value="1"/>
</dbReference>
<comment type="similarity">
    <text evidence="2 10 12">Belongs to the GrpE family.</text>
</comment>
<dbReference type="GO" id="GO:0006457">
    <property type="term" value="P:protein folding"/>
    <property type="evidence" value="ECO:0007669"/>
    <property type="project" value="InterPro"/>
</dbReference>
<dbReference type="SUPFAM" id="SSF51064">
    <property type="entry name" value="Head domain of nucleotide exchange factor GrpE"/>
    <property type="match status" value="1"/>
</dbReference>
<dbReference type="GO" id="GO:0005737">
    <property type="term" value="C:cytoplasm"/>
    <property type="evidence" value="ECO:0007669"/>
    <property type="project" value="UniProtKB-SubCell"/>
</dbReference>
<comment type="function">
    <text evidence="7 10 11">Participates actively in the response to hyperosmotic and heat shock by preventing the aggregation of stress-denatured proteins, in association with DnaK and GrpE. It is the nucleotide exchange factor for DnaK and may function as a thermosensor. Unfolded proteins bind initially to DnaJ; upon interaction with the DnaJ-bound protein, DnaK hydrolyzes its bound ATP, resulting in the formation of a stable complex. GrpE releases ADP from DnaK; ATP binding to DnaK triggers the release of the substrate protein, thus completing the reaction cycle. Several rounds of ATP-dependent interactions between DnaJ, DnaK and GrpE are required for fully efficient folding.</text>
</comment>
<dbReference type="GO" id="GO:0000774">
    <property type="term" value="F:adenyl-nucleotide exchange factor activity"/>
    <property type="evidence" value="ECO:0007669"/>
    <property type="project" value="InterPro"/>
</dbReference>
<evidence type="ECO:0000313" key="14">
    <source>
        <dbReference type="EMBL" id="CDO01844.1"/>
    </source>
</evidence>
<evidence type="ECO:0000256" key="12">
    <source>
        <dbReference type="RuleBase" id="RU004478"/>
    </source>
</evidence>
<comment type="subunit">
    <text evidence="3 10">Homodimer.</text>
</comment>
<sequence>MESEDKNVINDNETENNESEHIEVIDSEESIMEEAGNAGNAGESPDPLQQEVDKLKQEKDEVYGRFLRLQAEFDNFKKRTQKEKEADRKYKSQDLVNDLLPAVDNFERALQVESSEENAGLVEGITMVYRQLKDALKSAGVEEIETTGKEFDPNLHHAVMQIEDAELEANTVVEELQKGYMLKDRVIRPAMVKVNK</sequence>
<evidence type="ECO:0000256" key="5">
    <source>
        <dbReference type="ARBA" id="ARBA00023016"/>
    </source>
</evidence>
<dbReference type="InterPro" id="IPR009012">
    <property type="entry name" value="GrpE_head"/>
</dbReference>
<reference evidence="14" key="1">
    <citation type="submission" date="2014-03" db="EMBL/GenBank/DDBJ databases">
        <title>Draft genome sequencing of Oceanobacillus picturae strain S1 isolated from human gut.</title>
        <authorList>
            <person name="Croce O."/>
            <person name="Lagier J.C."/>
            <person name="Raoult D."/>
        </authorList>
    </citation>
    <scope>NUCLEOTIDE SEQUENCE [LARGE SCALE GENOMIC DNA]</scope>
    <source>
        <strain evidence="14">S1</strain>
    </source>
</reference>
<evidence type="ECO:0000256" key="8">
    <source>
        <dbReference type="ARBA" id="ARBA00072274"/>
    </source>
</evidence>
<evidence type="ECO:0000256" key="6">
    <source>
        <dbReference type="ARBA" id="ARBA00023186"/>
    </source>
</evidence>
<comment type="caution">
    <text evidence="14">The sequence shown here is derived from an EMBL/GenBank/DDBJ whole genome shotgun (WGS) entry which is preliminary data.</text>
</comment>
<dbReference type="AlphaFoldDB" id="W9A7T2"/>
<keyword evidence="5 10" id="KW-0346">Stress response</keyword>
<evidence type="ECO:0000256" key="7">
    <source>
        <dbReference type="ARBA" id="ARBA00053401"/>
    </source>
</evidence>
<keyword evidence="6 10" id="KW-0143">Chaperone</keyword>
<feature type="region of interest" description="Disordered" evidence="13">
    <location>
        <begin position="1"/>
        <end position="55"/>
    </location>
</feature>
<evidence type="ECO:0000256" key="13">
    <source>
        <dbReference type="SAM" id="MobiDB-lite"/>
    </source>
</evidence>
<evidence type="ECO:0000256" key="4">
    <source>
        <dbReference type="ARBA" id="ARBA00022490"/>
    </source>
</evidence>
<dbReference type="GO" id="GO:0042803">
    <property type="term" value="F:protein homodimerization activity"/>
    <property type="evidence" value="ECO:0007669"/>
    <property type="project" value="InterPro"/>
</dbReference>
<dbReference type="PANTHER" id="PTHR21237:SF23">
    <property type="entry name" value="GRPE PROTEIN HOMOLOG, MITOCHONDRIAL"/>
    <property type="match status" value="1"/>
</dbReference>
<dbReference type="GO" id="GO:0051087">
    <property type="term" value="F:protein-folding chaperone binding"/>
    <property type="evidence" value="ECO:0007669"/>
    <property type="project" value="InterPro"/>
</dbReference>